<dbReference type="RefSeq" id="WP_308713633.1">
    <property type="nucleotide sequence ID" value="NZ_JAVHUY010000015.1"/>
</dbReference>
<dbReference type="Pfam" id="PF00004">
    <property type="entry name" value="AAA"/>
    <property type="match status" value="1"/>
</dbReference>
<accession>A0ABU0ZJ14</accession>
<dbReference type="SUPFAM" id="SSF52540">
    <property type="entry name" value="P-loop containing nucleoside triphosphate hydrolases"/>
    <property type="match status" value="1"/>
</dbReference>
<evidence type="ECO:0000313" key="5">
    <source>
        <dbReference type="EMBL" id="MDQ7906362.1"/>
    </source>
</evidence>
<dbReference type="Proteomes" id="UP001230908">
    <property type="component" value="Unassembled WGS sequence"/>
</dbReference>
<proteinExistence type="inferred from homology"/>
<dbReference type="InterPro" id="IPR050221">
    <property type="entry name" value="26S_Proteasome_ATPase"/>
</dbReference>
<organism evidence="5 6">
    <name type="scientific">Phytohabitans maris</name>
    <dbReference type="NCBI Taxonomy" id="3071409"/>
    <lineage>
        <taxon>Bacteria</taxon>
        <taxon>Bacillati</taxon>
        <taxon>Actinomycetota</taxon>
        <taxon>Actinomycetes</taxon>
        <taxon>Micromonosporales</taxon>
        <taxon>Micromonosporaceae</taxon>
    </lineage>
</organism>
<evidence type="ECO:0000256" key="2">
    <source>
        <dbReference type="ARBA" id="ARBA00022741"/>
    </source>
</evidence>
<gene>
    <name evidence="5" type="ORF">RB614_17755</name>
</gene>
<name>A0ABU0ZJ14_9ACTN</name>
<protein>
    <submittedName>
        <fullName evidence="5">ATP-binding protein</fullName>
    </submittedName>
</protein>
<dbReference type="GO" id="GO:0005524">
    <property type="term" value="F:ATP binding"/>
    <property type="evidence" value="ECO:0007669"/>
    <property type="project" value="UniProtKB-KW"/>
</dbReference>
<feature type="domain" description="AAA+ ATPase" evidence="4">
    <location>
        <begin position="252"/>
        <end position="380"/>
    </location>
</feature>
<dbReference type="EMBL" id="JAVHUY010000015">
    <property type="protein sequence ID" value="MDQ7906362.1"/>
    <property type="molecule type" value="Genomic_DNA"/>
</dbReference>
<dbReference type="InterPro" id="IPR003593">
    <property type="entry name" value="AAA+_ATPase"/>
</dbReference>
<reference evidence="5 6" key="1">
    <citation type="submission" date="2023-08" db="EMBL/GenBank/DDBJ databases">
        <title>Phytohabitans sansha sp. nov., isolated from marine sediment.</title>
        <authorList>
            <person name="Zhao Y."/>
            <person name="Yi K."/>
        </authorList>
    </citation>
    <scope>NUCLEOTIDE SEQUENCE [LARGE SCALE GENOMIC DNA]</scope>
    <source>
        <strain evidence="5 6">ZYX-F-186</strain>
    </source>
</reference>
<comment type="similarity">
    <text evidence="1">Belongs to the AAA ATPase family.</text>
</comment>
<keyword evidence="6" id="KW-1185">Reference proteome</keyword>
<evidence type="ECO:0000259" key="4">
    <source>
        <dbReference type="SMART" id="SM00382"/>
    </source>
</evidence>
<dbReference type="Gene3D" id="3.40.50.300">
    <property type="entry name" value="P-loop containing nucleotide triphosphate hydrolases"/>
    <property type="match status" value="1"/>
</dbReference>
<sequence length="458" mass="48650">MPDGAEIAEFGRLFQEFLQLSLDRATARPSELIARLTDHLGVEPMGLPVVAESYQTFDHANVQVAIEAYLAGDGRSAEVVGIAGQGMRDVHSLAEMVELAARHGAFAPGGVDYATAPAGVGVERRVVNFGIFLICDGPVRLAALLRGSSARHGRPIVQLEVLCADPAGAQGMLAELRQLMVIHNVFRGQVVSFEPHDFGMVHGGVGPLRFHARPALDAGDVVLPPGALDAVDRQIVGMARHRDRLRAAGHALKRGVLLFGPPGTGKTHTVRYLMARLPEFTVVLLPGMAQRFVQHACGLARLLQPALVVLEDVDLVAESRDTRPGMDNPLLFQVLNEMDGLAGDADVAFLLTTNRADLLEAALAQRPGRVDLAVELPLPDEAGRAALLRLYARGLPLTEPLVAEVVAATAGMTASFFTELARRATLLAALAGGTPPAPDHLRAALAELRESRRAVAAG</sequence>
<keyword evidence="2" id="KW-0547">Nucleotide-binding</keyword>
<keyword evidence="3 5" id="KW-0067">ATP-binding</keyword>
<comment type="caution">
    <text evidence="5">The sequence shown here is derived from an EMBL/GenBank/DDBJ whole genome shotgun (WGS) entry which is preliminary data.</text>
</comment>
<dbReference type="PANTHER" id="PTHR23073">
    <property type="entry name" value="26S PROTEASOME REGULATORY SUBUNIT"/>
    <property type="match status" value="1"/>
</dbReference>
<dbReference type="CDD" id="cd19481">
    <property type="entry name" value="RecA-like_protease"/>
    <property type="match status" value="1"/>
</dbReference>
<dbReference type="SMART" id="SM00382">
    <property type="entry name" value="AAA"/>
    <property type="match status" value="1"/>
</dbReference>
<dbReference type="InterPro" id="IPR003959">
    <property type="entry name" value="ATPase_AAA_core"/>
</dbReference>
<evidence type="ECO:0000256" key="1">
    <source>
        <dbReference type="ARBA" id="ARBA00006914"/>
    </source>
</evidence>
<evidence type="ECO:0000256" key="3">
    <source>
        <dbReference type="ARBA" id="ARBA00022840"/>
    </source>
</evidence>
<dbReference type="Gene3D" id="1.10.8.60">
    <property type="match status" value="1"/>
</dbReference>
<evidence type="ECO:0000313" key="6">
    <source>
        <dbReference type="Proteomes" id="UP001230908"/>
    </source>
</evidence>
<dbReference type="InterPro" id="IPR027417">
    <property type="entry name" value="P-loop_NTPase"/>
</dbReference>